<reference evidence="2" key="1">
    <citation type="submission" date="2015-09" db="EMBL/GenBank/DDBJ databases">
        <authorList>
            <consortium name="Pathogen Informatics"/>
        </authorList>
    </citation>
    <scope>NUCLEOTIDE SEQUENCE [LARGE SCALE GENOMIC DNA]</scope>
    <source>
        <strain evidence="2">Lake Konstanz</strain>
    </source>
</reference>
<dbReference type="NCBIfam" id="TIGR01460">
    <property type="entry name" value="HAD-SF-IIA"/>
    <property type="match status" value="1"/>
</dbReference>
<dbReference type="GO" id="GO:0005739">
    <property type="term" value="C:mitochondrion"/>
    <property type="evidence" value="ECO:0007669"/>
    <property type="project" value="TreeGrafter"/>
</dbReference>
<dbReference type="Proteomes" id="UP000051952">
    <property type="component" value="Unassembled WGS sequence"/>
</dbReference>
<evidence type="ECO:0008006" key="3">
    <source>
        <dbReference type="Google" id="ProtNLM"/>
    </source>
</evidence>
<dbReference type="Gene3D" id="3.40.50.1000">
    <property type="entry name" value="HAD superfamily/HAD-like"/>
    <property type="match status" value="2"/>
</dbReference>
<dbReference type="OMA" id="PPWEKDG"/>
<dbReference type="OrthoDB" id="10251048at2759"/>
<dbReference type="InterPro" id="IPR006353">
    <property type="entry name" value="HAD-SF_hydro_IIA_CECR5"/>
</dbReference>
<dbReference type="Pfam" id="PF13242">
    <property type="entry name" value="Hydrolase_like"/>
    <property type="match status" value="1"/>
</dbReference>
<dbReference type="InterPro" id="IPR023214">
    <property type="entry name" value="HAD_sf"/>
</dbReference>
<sequence length="531" mass="58957">MVCSLFRSTLVKRKRFVPPWERDGKTADEFFAGVFSSNNPVQRMRRDDRRRQEADEAAEVAQAEMDLEIERQQLAVDEAFAKQQAEEVSRQQFLPYGAVPRSYFDSSQLPAWGEYQSALSSGTSSSYSESTKQLLQNDIHSKIPYRYDSLPPRREHMPPAWPLHGTAGFVLDIDGVVLRSRDIIEGSDDAIRQMIALRIPFLLMTNGGGKSEADKAKELSDILQCDIHADQVILAHSPMSLLAPRYENDVVLIGGPLASVEVAKGYGFKRAKSFLQFQAEHPELVPLRKWHAGEPAPAKALTLPYQPVAAIFQFSDPYDSFSDIQVALDVLTSPYGLIGGSVVSGSQTVPFYFGADDLVYASKAPLPRLGGGAFREMLSAVYESVTGENLHVTPYGKPRAIAYAFAEQRLKALSQRLGWDPSEMRAISMVGDNLDTDIIGANARGGSWLSVQVLSGIGNAQAATRTLSRDDFEMEWLNRSVSKSPHYIAPTLDHFLRELLAFPEEHVCQHRKPYFGPPCPVDLLSQYNLAN</sequence>
<dbReference type="InterPro" id="IPR036412">
    <property type="entry name" value="HAD-like_sf"/>
</dbReference>
<dbReference type="InterPro" id="IPR050324">
    <property type="entry name" value="CDP-alcohol_PTase-I"/>
</dbReference>
<proteinExistence type="predicted"/>
<evidence type="ECO:0000313" key="2">
    <source>
        <dbReference type="Proteomes" id="UP000051952"/>
    </source>
</evidence>
<dbReference type="EMBL" id="CYKH01002009">
    <property type="protein sequence ID" value="CUG92126.1"/>
    <property type="molecule type" value="Genomic_DNA"/>
</dbReference>
<dbReference type="SUPFAM" id="SSF56784">
    <property type="entry name" value="HAD-like"/>
    <property type="match status" value="1"/>
</dbReference>
<dbReference type="NCBIfam" id="TIGR01456">
    <property type="entry name" value="CECR5"/>
    <property type="match status" value="1"/>
</dbReference>
<gene>
    <name evidence="1" type="ORF">BSAL_35650</name>
</gene>
<dbReference type="InterPro" id="IPR006357">
    <property type="entry name" value="HAD-SF_hydro_IIA"/>
</dbReference>
<dbReference type="AlphaFoldDB" id="A0A0S4JPF8"/>
<dbReference type="VEuPathDB" id="TriTrypDB:BSAL_35650"/>
<organism evidence="1 2">
    <name type="scientific">Bodo saltans</name>
    <name type="common">Flagellated protozoan</name>
    <dbReference type="NCBI Taxonomy" id="75058"/>
    <lineage>
        <taxon>Eukaryota</taxon>
        <taxon>Discoba</taxon>
        <taxon>Euglenozoa</taxon>
        <taxon>Kinetoplastea</taxon>
        <taxon>Metakinetoplastina</taxon>
        <taxon>Eubodonida</taxon>
        <taxon>Bodonidae</taxon>
        <taxon>Bodo</taxon>
    </lineage>
</organism>
<dbReference type="Pfam" id="PF13344">
    <property type="entry name" value="Hydrolase_6"/>
    <property type="match status" value="1"/>
</dbReference>
<dbReference type="PANTHER" id="PTHR14269:SF4">
    <property type="entry name" value="CAT EYE SYNDROME CRITICAL REGION PROTEIN 5"/>
    <property type="match status" value="1"/>
</dbReference>
<protein>
    <recommendedName>
        <fullName evidence="3">Haloacid dehalogenase-like hydrolase</fullName>
    </recommendedName>
</protein>
<dbReference type="GO" id="GO:0046474">
    <property type="term" value="P:glycerophospholipid biosynthetic process"/>
    <property type="evidence" value="ECO:0007669"/>
    <property type="project" value="TreeGrafter"/>
</dbReference>
<accession>A0A0S4JPF8</accession>
<evidence type="ECO:0000313" key="1">
    <source>
        <dbReference type="EMBL" id="CUG92126.1"/>
    </source>
</evidence>
<dbReference type="PANTHER" id="PTHR14269">
    <property type="entry name" value="CDP-DIACYLGLYCEROL--GLYCEROL-3-PHOSPHATE 3-PHOSPHATIDYLTRANSFERASE-RELATED"/>
    <property type="match status" value="1"/>
</dbReference>
<name>A0A0S4JPF8_BODSA</name>
<keyword evidence="2" id="KW-1185">Reference proteome</keyword>